<feature type="non-terminal residue" evidence="1">
    <location>
        <position position="1"/>
    </location>
</feature>
<accession>A0AAV5SFY2</accession>
<reference evidence="1" key="1">
    <citation type="submission" date="2023-10" db="EMBL/GenBank/DDBJ databases">
        <title>Genome assembly of Pristionchus species.</title>
        <authorList>
            <person name="Yoshida K."/>
            <person name="Sommer R.J."/>
        </authorList>
    </citation>
    <scope>NUCLEOTIDE SEQUENCE</scope>
    <source>
        <strain evidence="1">RS0144</strain>
    </source>
</reference>
<organism evidence="1 2">
    <name type="scientific">Pristionchus entomophagus</name>
    <dbReference type="NCBI Taxonomy" id="358040"/>
    <lineage>
        <taxon>Eukaryota</taxon>
        <taxon>Metazoa</taxon>
        <taxon>Ecdysozoa</taxon>
        <taxon>Nematoda</taxon>
        <taxon>Chromadorea</taxon>
        <taxon>Rhabditida</taxon>
        <taxon>Rhabditina</taxon>
        <taxon>Diplogasteromorpha</taxon>
        <taxon>Diplogasteroidea</taxon>
        <taxon>Neodiplogasteridae</taxon>
        <taxon>Pristionchus</taxon>
    </lineage>
</organism>
<evidence type="ECO:0000313" key="2">
    <source>
        <dbReference type="Proteomes" id="UP001432027"/>
    </source>
</evidence>
<evidence type="ECO:0000313" key="1">
    <source>
        <dbReference type="EMBL" id="GMS81542.1"/>
    </source>
</evidence>
<gene>
    <name evidence="1" type="ORF">PENTCL1PPCAC_3717</name>
</gene>
<dbReference type="Proteomes" id="UP001432027">
    <property type="component" value="Unassembled WGS sequence"/>
</dbReference>
<name>A0AAV5SFY2_9BILA</name>
<keyword evidence="2" id="KW-1185">Reference proteome</keyword>
<feature type="non-terminal residue" evidence="1">
    <location>
        <position position="74"/>
    </location>
</feature>
<proteinExistence type="predicted"/>
<sequence length="74" mass="9117">QWHNDTAIFESLQEQYRFQEKSFKLPTTLQYNDAFIYIQMQKCKYSLAKWLEDQKNQSASSRFLPRMKSWFQQI</sequence>
<comment type="caution">
    <text evidence="1">The sequence shown here is derived from an EMBL/GenBank/DDBJ whole genome shotgun (WGS) entry which is preliminary data.</text>
</comment>
<dbReference type="AlphaFoldDB" id="A0AAV5SFY2"/>
<dbReference type="EMBL" id="BTSX01000001">
    <property type="protein sequence ID" value="GMS81542.1"/>
    <property type="molecule type" value="Genomic_DNA"/>
</dbReference>
<protein>
    <submittedName>
        <fullName evidence="1">Uncharacterized protein</fullName>
    </submittedName>
</protein>